<dbReference type="EMBL" id="JAEUBG010001160">
    <property type="protein sequence ID" value="KAH3686883.1"/>
    <property type="molecule type" value="Genomic_DNA"/>
</dbReference>
<dbReference type="InterPro" id="IPR036864">
    <property type="entry name" value="Zn2-C6_fun-type_DNA-bd_sf"/>
</dbReference>
<feature type="domain" description="Zn(2)-C6 fungal-type" evidence="3">
    <location>
        <begin position="9"/>
        <end position="39"/>
    </location>
</feature>
<dbReference type="AlphaFoldDB" id="A0A9P8TP83"/>
<reference evidence="4" key="2">
    <citation type="submission" date="2021-01" db="EMBL/GenBank/DDBJ databases">
        <authorList>
            <person name="Schikora-Tamarit M.A."/>
        </authorList>
    </citation>
    <scope>NUCLEOTIDE SEQUENCE</scope>
    <source>
        <strain evidence="4">CBS2887</strain>
    </source>
</reference>
<feature type="compositionally biased region" description="Low complexity" evidence="2">
    <location>
        <begin position="109"/>
        <end position="118"/>
    </location>
</feature>
<feature type="region of interest" description="Disordered" evidence="2">
    <location>
        <begin position="86"/>
        <end position="203"/>
    </location>
</feature>
<dbReference type="GO" id="GO:0008270">
    <property type="term" value="F:zinc ion binding"/>
    <property type="evidence" value="ECO:0007669"/>
    <property type="project" value="InterPro"/>
</dbReference>
<feature type="compositionally biased region" description="Basic residues" evidence="2">
    <location>
        <begin position="94"/>
        <end position="106"/>
    </location>
</feature>
<feature type="compositionally biased region" description="Low complexity" evidence="2">
    <location>
        <begin position="146"/>
        <end position="173"/>
    </location>
</feature>
<dbReference type="PROSITE" id="PS50048">
    <property type="entry name" value="ZN2_CY6_FUNGAL_2"/>
    <property type="match status" value="1"/>
</dbReference>
<dbReference type="InterPro" id="IPR001138">
    <property type="entry name" value="Zn2Cys6_DnaBD"/>
</dbReference>
<dbReference type="PANTHER" id="PTHR37534:SF46">
    <property type="entry name" value="ZN(II)2CYS6 TRANSCRIPTION FACTOR (EUROFUNG)"/>
    <property type="match status" value="1"/>
</dbReference>
<proteinExistence type="predicted"/>
<dbReference type="PROSITE" id="PS00463">
    <property type="entry name" value="ZN2_CY6_FUNGAL_1"/>
    <property type="match status" value="1"/>
</dbReference>
<sequence>MSAKRTRTGCLCCRRRHKKCDELKPSCQFCLSKGIQCEWPKKGSVFVNYQTTNELSLPENTGVSFMTSSFVLDTFDTSTSKIITRSLPQQERTVRKRSASAPKPRKSSFDSSFASASSLPSRGPFNPHYSISITTTSPSPTPTPPSCTSSPPTDEANTSSISSISQDSNSPKSTPISHPPFNFNYSFNTTESSIQPPPPLANPALGTPLAYQNQYYQQTSQFRDRHNSLPPLRDLYYGLIQPPPIRDSIQAVTQSTLANCSLISTSSTNSANSGVKKFSVDSLLN</sequence>
<dbReference type="SMART" id="SM00066">
    <property type="entry name" value="GAL4"/>
    <property type="match status" value="1"/>
</dbReference>
<dbReference type="Proteomes" id="UP000774326">
    <property type="component" value="Unassembled WGS sequence"/>
</dbReference>
<evidence type="ECO:0000256" key="2">
    <source>
        <dbReference type="SAM" id="MobiDB-lite"/>
    </source>
</evidence>
<evidence type="ECO:0000313" key="5">
    <source>
        <dbReference type="Proteomes" id="UP000774326"/>
    </source>
</evidence>
<dbReference type="CDD" id="cd00067">
    <property type="entry name" value="GAL4"/>
    <property type="match status" value="1"/>
</dbReference>
<reference evidence="4" key="1">
    <citation type="journal article" date="2021" name="Open Biol.">
        <title>Shared evolutionary footprints suggest mitochondrial oxidative damage underlies multiple complex I losses in fungi.</title>
        <authorList>
            <person name="Schikora-Tamarit M.A."/>
            <person name="Marcet-Houben M."/>
            <person name="Nosek J."/>
            <person name="Gabaldon T."/>
        </authorList>
    </citation>
    <scope>NUCLEOTIDE SEQUENCE</scope>
    <source>
        <strain evidence="4">CBS2887</strain>
    </source>
</reference>
<feature type="compositionally biased region" description="Polar residues" evidence="2">
    <location>
        <begin position="183"/>
        <end position="194"/>
    </location>
</feature>
<dbReference type="PANTHER" id="PTHR37534">
    <property type="entry name" value="TRANSCRIPTIONAL ACTIVATOR PROTEIN UGA3"/>
    <property type="match status" value="1"/>
</dbReference>
<keyword evidence="1" id="KW-0539">Nucleus</keyword>
<comment type="caution">
    <text evidence="4">The sequence shown here is derived from an EMBL/GenBank/DDBJ whole genome shotgun (WGS) entry which is preliminary data.</text>
</comment>
<protein>
    <recommendedName>
        <fullName evidence="3">Zn(2)-C6 fungal-type domain-containing protein</fullName>
    </recommendedName>
</protein>
<name>A0A9P8TP83_WICPI</name>
<accession>A0A9P8TP83</accession>
<dbReference type="SUPFAM" id="SSF57701">
    <property type="entry name" value="Zn2/Cys6 DNA-binding domain"/>
    <property type="match status" value="1"/>
</dbReference>
<dbReference type="GO" id="GO:0000981">
    <property type="term" value="F:DNA-binding transcription factor activity, RNA polymerase II-specific"/>
    <property type="evidence" value="ECO:0007669"/>
    <property type="project" value="InterPro"/>
</dbReference>
<evidence type="ECO:0000256" key="1">
    <source>
        <dbReference type="ARBA" id="ARBA00023242"/>
    </source>
</evidence>
<keyword evidence="5" id="KW-1185">Reference proteome</keyword>
<evidence type="ECO:0000313" key="4">
    <source>
        <dbReference type="EMBL" id="KAH3686883.1"/>
    </source>
</evidence>
<evidence type="ECO:0000259" key="3">
    <source>
        <dbReference type="PROSITE" id="PS50048"/>
    </source>
</evidence>
<organism evidence="4 5">
    <name type="scientific">Wickerhamomyces pijperi</name>
    <name type="common">Yeast</name>
    <name type="synonym">Pichia pijperi</name>
    <dbReference type="NCBI Taxonomy" id="599730"/>
    <lineage>
        <taxon>Eukaryota</taxon>
        <taxon>Fungi</taxon>
        <taxon>Dikarya</taxon>
        <taxon>Ascomycota</taxon>
        <taxon>Saccharomycotina</taxon>
        <taxon>Saccharomycetes</taxon>
        <taxon>Phaffomycetales</taxon>
        <taxon>Wickerhamomycetaceae</taxon>
        <taxon>Wickerhamomyces</taxon>
    </lineage>
</organism>
<gene>
    <name evidence="4" type="ORF">WICPIJ_002148</name>
</gene>
<dbReference type="Pfam" id="PF00172">
    <property type="entry name" value="Zn_clus"/>
    <property type="match status" value="1"/>
</dbReference>
<dbReference type="Gene3D" id="4.10.240.10">
    <property type="entry name" value="Zn(2)-C6 fungal-type DNA-binding domain"/>
    <property type="match status" value="1"/>
</dbReference>
<dbReference type="OrthoDB" id="3598904at2759"/>